<dbReference type="PROSITE" id="PS50053">
    <property type="entry name" value="UBIQUITIN_2"/>
    <property type="match status" value="1"/>
</dbReference>
<dbReference type="SUPFAM" id="SSF48452">
    <property type="entry name" value="TPR-like"/>
    <property type="match status" value="1"/>
</dbReference>
<evidence type="ECO:0008006" key="7">
    <source>
        <dbReference type="Google" id="ProtNLM"/>
    </source>
</evidence>
<evidence type="ECO:0000259" key="4">
    <source>
        <dbReference type="PROSITE" id="PS50053"/>
    </source>
</evidence>
<dbReference type="InterPro" id="IPR000626">
    <property type="entry name" value="Ubiquitin-like_dom"/>
</dbReference>
<dbReference type="SUPFAM" id="SSF46934">
    <property type="entry name" value="UBA-like"/>
    <property type="match status" value="2"/>
</dbReference>
<evidence type="ECO:0000256" key="1">
    <source>
        <dbReference type="SAM" id="Coils"/>
    </source>
</evidence>
<name>A0ABN8ATU6_CHISP</name>
<accession>A0ABN8ATU6</accession>
<dbReference type="InterPro" id="IPR011990">
    <property type="entry name" value="TPR-like_helical_dom_sf"/>
</dbReference>
<feature type="region of interest" description="Disordered" evidence="2">
    <location>
        <begin position="475"/>
        <end position="498"/>
    </location>
</feature>
<feature type="region of interest" description="Disordered" evidence="2">
    <location>
        <begin position="539"/>
        <end position="590"/>
    </location>
</feature>
<keyword evidence="6" id="KW-1185">Reference proteome</keyword>
<feature type="domain" description="UBA" evidence="3">
    <location>
        <begin position="496"/>
        <end position="536"/>
    </location>
</feature>
<reference evidence="5" key="1">
    <citation type="submission" date="2021-12" db="EMBL/GenBank/DDBJ databases">
        <authorList>
            <person name="King R."/>
        </authorList>
    </citation>
    <scope>NUCLEOTIDE SEQUENCE</scope>
</reference>
<dbReference type="PROSITE" id="PS50030">
    <property type="entry name" value="UBA"/>
    <property type="match status" value="2"/>
</dbReference>
<feature type="coiled-coil region" evidence="1">
    <location>
        <begin position="338"/>
        <end position="365"/>
    </location>
</feature>
<feature type="compositionally biased region" description="Low complexity" evidence="2">
    <location>
        <begin position="476"/>
        <end position="488"/>
    </location>
</feature>
<feature type="domain" description="Ubiquitin-like" evidence="4">
    <location>
        <begin position="86"/>
        <end position="160"/>
    </location>
</feature>
<dbReference type="PANTHER" id="PTHR12948">
    <property type="entry name" value="NEDD8 ULTIMATE BUSTER-1 BS4 PROTEIN"/>
    <property type="match status" value="1"/>
</dbReference>
<dbReference type="InterPro" id="IPR039749">
    <property type="entry name" value="NUB1"/>
</dbReference>
<proteinExistence type="predicted"/>
<dbReference type="InterPro" id="IPR009060">
    <property type="entry name" value="UBA-like_sf"/>
</dbReference>
<evidence type="ECO:0000313" key="5">
    <source>
        <dbReference type="EMBL" id="CAH0397681.1"/>
    </source>
</evidence>
<feature type="compositionally biased region" description="Basic residues" evidence="2">
    <location>
        <begin position="556"/>
        <end position="571"/>
    </location>
</feature>
<dbReference type="PANTHER" id="PTHR12948:SF3">
    <property type="entry name" value="NEDD8 ULTIMATE BUSTER 1"/>
    <property type="match status" value="1"/>
</dbReference>
<gene>
    <name evidence="5" type="ORF">CHILSU_LOCUS756</name>
</gene>
<evidence type="ECO:0000256" key="2">
    <source>
        <dbReference type="SAM" id="MobiDB-lite"/>
    </source>
</evidence>
<keyword evidence="1" id="KW-0175">Coiled coil</keyword>
<sequence length="609" mass="68221">METNLQHEDLLIKLRAKLNEQKIKLWEPPYILPDNGITQSLQELAAGYSNDLSVDQETVVEALRELQLHSIDRSKANAEFKETGCATFRVRATMPGEKPRVMKVQRKLEILGSELIKAVADGIGVTDNRVKLIFNGKVINTTQTLHEQGVKNGAQIMALVMAETPEEVKKEDTMYMEMKTTRDDAMLLSECVDDFDDDDEYMKLEDQSGKAVQLPASERKALMVGLALHERGRAAAKNKEYSLALVLLLEADRHFSDCSSSILNTVDNWAVLQLDIAWSYLCLNSLSAASDAANRLARAERAFRNTYGEDHQRLIALKGTAANERVLFMRLYLLQGIVAYHQNKRAEARTLLEKAENEMSFLRVEDGAVAGLVELGWSPGQARAGLRAVRDPDGAHQYLVNATERRAEARRLHREDRQRRQLGLCLDGSEVKQQFVEALIGMGFSRRLATLALRNSNNHVSDAVRLIQEQPEMLVDSDVSSSDSTQSPRSDETVVEPDEKLILELSAMGYELEEAKTALKWSRNSLEAAVDLLVEGGGKMQAEDPANPSTSSGAAARKKHKKHRRDKKRKERQQALDRLSSAIKADEDDHLDTSLVEEEQFLAQYKSLL</sequence>
<dbReference type="SUPFAM" id="SSF54236">
    <property type="entry name" value="Ubiquitin-like"/>
    <property type="match status" value="1"/>
</dbReference>
<dbReference type="SMART" id="SM00165">
    <property type="entry name" value="UBA"/>
    <property type="match status" value="2"/>
</dbReference>
<dbReference type="Gene3D" id="3.10.20.90">
    <property type="entry name" value="Phosphatidylinositol 3-kinase Catalytic Subunit, Chain A, domain 1"/>
    <property type="match status" value="1"/>
</dbReference>
<protein>
    <recommendedName>
        <fullName evidence="7">NEDD8 ultimate buster 1</fullName>
    </recommendedName>
</protein>
<dbReference type="InterPro" id="IPR029071">
    <property type="entry name" value="Ubiquitin-like_domsf"/>
</dbReference>
<dbReference type="InterPro" id="IPR015940">
    <property type="entry name" value="UBA"/>
</dbReference>
<feature type="domain" description="UBA" evidence="3">
    <location>
        <begin position="430"/>
        <end position="470"/>
    </location>
</feature>
<evidence type="ECO:0000259" key="3">
    <source>
        <dbReference type="PROSITE" id="PS50030"/>
    </source>
</evidence>
<dbReference type="Pfam" id="PF00627">
    <property type="entry name" value="UBA"/>
    <property type="match status" value="1"/>
</dbReference>
<organism evidence="5 6">
    <name type="scientific">Chilo suppressalis</name>
    <name type="common">Asiatic rice borer moth</name>
    <dbReference type="NCBI Taxonomy" id="168631"/>
    <lineage>
        <taxon>Eukaryota</taxon>
        <taxon>Metazoa</taxon>
        <taxon>Ecdysozoa</taxon>
        <taxon>Arthropoda</taxon>
        <taxon>Hexapoda</taxon>
        <taxon>Insecta</taxon>
        <taxon>Pterygota</taxon>
        <taxon>Neoptera</taxon>
        <taxon>Endopterygota</taxon>
        <taxon>Lepidoptera</taxon>
        <taxon>Glossata</taxon>
        <taxon>Ditrysia</taxon>
        <taxon>Pyraloidea</taxon>
        <taxon>Crambidae</taxon>
        <taxon>Crambinae</taxon>
        <taxon>Chilo</taxon>
    </lineage>
</organism>
<dbReference type="CDD" id="cd17062">
    <property type="entry name" value="Ubl_NUB1"/>
    <property type="match status" value="1"/>
</dbReference>
<dbReference type="Proteomes" id="UP001153292">
    <property type="component" value="Chromosome 1"/>
</dbReference>
<feature type="compositionally biased region" description="Basic and acidic residues" evidence="2">
    <location>
        <begin position="489"/>
        <end position="498"/>
    </location>
</feature>
<dbReference type="Gene3D" id="1.10.8.10">
    <property type="entry name" value="DNA helicase RuvA subunit, C-terminal domain"/>
    <property type="match status" value="2"/>
</dbReference>
<dbReference type="InterPro" id="IPR041207">
    <property type="entry name" value="NUB1_ubiquitin-like_dom"/>
</dbReference>
<dbReference type="Pfam" id="PF18037">
    <property type="entry name" value="Ubiquitin_5"/>
    <property type="match status" value="1"/>
</dbReference>
<evidence type="ECO:0000313" key="6">
    <source>
        <dbReference type="Proteomes" id="UP001153292"/>
    </source>
</evidence>
<dbReference type="EMBL" id="OU963894">
    <property type="protein sequence ID" value="CAH0397681.1"/>
    <property type="molecule type" value="Genomic_DNA"/>
</dbReference>